<keyword evidence="1" id="KW-0812">Transmembrane</keyword>
<feature type="transmembrane region" description="Helical" evidence="1">
    <location>
        <begin position="20"/>
        <end position="39"/>
    </location>
</feature>
<keyword evidence="3" id="KW-1185">Reference proteome</keyword>
<accession>A0A552UVV3</accession>
<keyword evidence="1" id="KW-0472">Membrane</keyword>
<reference evidence="2 3" key="1">
    <citation type="submission" date="2019-07" db="EMBL/GenBank/DDBJ databases">
        <title>Flavobacterium sp. nov., isolated from glacier ice.</title>
        <authorList>
            <person name="Liu Q."/>
            <person name="Xin Y.-H."/>
        </authorList>
    </citation>
    <scope>NUCLEOTIDE SEQUENCE [LARGE SCALE GENOMIC DNA]</scope>
    <source>
        <strain evidence="2 3">ZT4R6</strain>
    </source>
</reference>
<protein>
    <submittedName>
        <fullName evidence="2">Uncharacterized protein</fullName>
    </submittedName>
</protein>
<proteinExistence type="predicted"/>
<dbReference type="Proteomes" id="UP000320643">
    <property type="component" value="Unassembled WGS sequence"/>
</dbReference>
<dbReference type="OrthoDB" id="1262013at2"/>
<evidence type="ECO:0000256" key="1">
    <source>
        <dbReference type="SAM" id="Phobius"/>
    </source>
</evidence>
<dbReference type="AlphaFoldDB" id="A0A552UVV3"/>
<keyword evidence="1" id="KW-1133">Transmembrane helix</keyword>
<dbReference type="EMBL" id="VJVZ01000013">
    <property type="protein sequence ID" value="TRW22337.1"/>
    <property type="molecule type" value="Genomic_DNA"/>
</dbReference>
<sequence>MPINFLDNNEEEDFFERPEIKSILLTLIGVCCFCFVLVVSSDRWIKQNAVENFKEYKIVGKITVKALDYTGRKSPYLIVKQKKEYVSELIWDNTDVGDSIYKERDTDAVKIIKRDTVITITAEEYQRHLDSTFVAN</sequence>
<evidence type="ECO:0000313" key="2">
    <source>
        <dbReference type="EMBL" id="TRW22337.1"/>
    </source>
</evidence>
<evidence type="ECO:0000313" key="3">
    <source>
        <dbReference type="Proteomes" id="UP000320643"/>
    </source>
</evidence>
<gene>
    <name evidence="2" type="ORF">FMM05_17685</name>
</gene>
<comment type="caution">
    <text evidence="2">The sequence shown here is derived from an EMBL/GenBank/DDBJ whole genome shotgun (WGS) entry which is preliminary data.</text>
</comment>
<name>A0A552UVV3_9FLAO</name>
<dbReference type="RefSeq" id="WP_143374754.1">
    <property type="nucleotide sequence ID" value="NZ_VJVZ01000013.1"/>
</dbReference>
<organism evidence="2 3">
    <name type="scientific">Flavobacterium zepuense</name>
    <dbReference type="NCBI Taxonomy" id="2593302"/>
    <lineage>
        <taxon>Bacteria</taxon>
        <taxon>Pseudomonadati</taxon>
        <taxon>Bacteroidota</taxon>
        <taxon>Flavobacteriia</taxon>
        <taxon>Flavobacteriales</taxon>
        <taxon>Flavobacteriaceae</taxon>
        <taxon>Flavobacterium</taxon>
    </lineage>
</organism>